<organism evidence="1 2">
    <name type="scientific">Pendulispora rubella</name>
    <dbReference type="NCBI Taxonomy" id="2741070"/>
    <lineage>
        <taxon>Bacteria</taxon>
        <taxon>Pseudomonadati</taxon>
        <taxon>Myxococcota</taxon>
        <taxon>Myxococcia</taxon>
        <taxon>Myxococcales</taxon>
        <taxon>Sorangiineae</taxon>
        <taxon>Pendulisporaceae</taxon>
        <taxon>Pendulispora</taxon>
    </lineage>
</organism>
<reference evidence="1" key="1">
    <citation type="submission" date="2021-12" db="EMBL/GenBank/DDBJ databases">
        <title>Discovery of the Pendulisporaceae a myxobacterial family with distinct sporulation behavior and unique specialized metabolism.</title>
        <authorList>
            <person name="Garcia R."/>
            <person name="Popoff A."/>
            <person name="Bader C.D."/>
            <person name="Loehr J."/>
            <person name="Walesch S."/>
            <person name="Walt C."/>
            <person name="Boldt J."/>
            <person name="Bunk B."/>
            <person name="Haeckl F.J.F.P.J."/>
            <person name="Gunesch A.P."/>
            <person name="Birkelbach J."/>
            <person name="Nuebel U."/>
            <person name="Pietschmann T."/>
            <person name="Bach T."/>
            <person name="Mueller R."/>
        </authorList>
    </citation>
    <scope>NUCLEOTIDE SEQUENCE</scope>
    <source>
        <strain evidence="1">MSr11367</strain>
    </source>
</reference>
<sequence>MDIRAQLKTWGFVLVPAIAIFELVAHVVQVRSVIGEDSWARAREETRALAKPDDLVLFAPRWVDPVGRKVFGDDLATVEREAWADVERFPRAIEVSIRGEHAPELTEWKRVATKKVDGITLTTLENPSYRPTITDLLKLVHPPEAEVSLRQLQDQAATAMRPCAWGRGSAQSGNLGFGPAIPAEKFTCPGTFAGISVVSDLDYAPHKCIFAPPPGNGQALRIVFHGVTFGEMLHGHHGLYVEAERERLRAPVHLGFWVGESHIAKVTHSDGDGWKSFDLPTADFAGKTADLIVEITSANADRRTYCFEAITR</sequence>
<proteinExistence type="predicted"/>
<name>A0ABZ2KZX5_9BACT</name>
<protein>
    <submittedName>
        <fullName evidence="1">Uncharacterized protein</fullName>
    </submittedName>
</protein>
<keyword evidence="2" id="KW-1185">Reference proteome</keyword>
<gene>
    <name evidence="1" type="ORF">LVJ94_45875</name>
</gene>
<dbReference type="RefSeq" id="WP_394833859.1">
    <property type="nucleotide sequence ID" value="NZ_CP089929.1"/>
</dbReference>
<dbReference type="EMBL" id="CP089983">
    <property type="protein sequence ID" value="WXB04222.1"/>
    <property type="molecule type" value="Genomic_DNA"/>
</dbReference>
<evidence type="ECO:0000313" key="1">
    <source>
        <dbReference type="EMBL" id="WXB04222.1"/>
    </source>
</evidence>
<dbReference type="Proteomes" id="UP001374803">
    <property type="component" value="Chromosome"/>
</dbReference>
<accession>A0ABZ2KZX5</accession>
<evidence type="ECO:0000313" key="2">
    <source>
        <dbReference type="Proteomes" id="UP001374803"/>
    </source>
</evidence>